<gene>
    <name evidence="2" type="ORF">MRBLWS13_001461</name>
</gene>
<protein>
    <submittedName>
        <fullName evidence="2">Uncharacterized protein</fullName>
    </submittedName>
</protein>
<feature type="transmembrane region" description="Helical" evidence="1">
    <location>
        <begin position="149"/>
        <end position="174"/>
    </location>
</feature>
<keyword evidence="1" id="KW-1133">Transmembrane helix</keyword>
<evidence type="ECO:0000256" key="1">
    <source>
        <dbReference type="SAM" id="Phobius"/>
    </source>
</evidence>
<organism evidence="2">
    <name type="scientific">Microbacterium sp. LWS13-1.2</name>
    <dbReference type="NCBI Taxonomy" id="3135264"/>
    <lineage>
        <taxon>Bacteria</taxon>
        <taxon>Bacillati</taxon>
        <taxon>Actinomycetota</taxon>
        <taxon>Actinomycetes</taxon>
        <taxon>Micrococcales</taxon>
        <taxon>Microbacteriaceae</taxon>
        <taxon>Microbacterium</taxon>
    </lineage>
</organism>
<proteinExistence type="predicted"/>
<accession>A0AAU6SAB3</accession>
<name>A0AAU6SAB3_9MICO</name>
<dbReference type="EMBL" id="CP151632">
    <property type="protein sequence ID" value="WZO33825.1"/>
    <property type="molecule type" value="Genomic_DNA"/>
</dbReference>
<evidence type="ECO:0000313" key="2">
    <source>
        <dbReference type="EMBL" id="WZO33825.1"/>
    </source>
</evidence>
<reference evidence="2" key="1">
    <citation type="submission" date="2024-04" db="EMBL/GenBank/DDBJ databases">
        <authorList>
            <person name="Roder T."/>
            <person name="Oberhansli S."/>
            <person name="Kreuzer M."/>
        </authorList>
    </citation>
    <scope>NUCLEOTIDE SEQUENCE</scope>
    <source>
        <strain evidence="2">LWS13-1.2</strain>
    </source>
</reference>
<keyword evidence="1" id="KW-0812">Transmembrane</keyword>
<sequence length="310" mass="32876">MTEAAQSPLGTGLIGDASWVTWLRIQLARVPNAARSRAAEREREALHEQPAGLLSGDEPGFHAAAMKVATSAPRQFGRLDEVLLRGRFVLRGDDISTLDELVREAVRIAAGGFAGSGPHSSDVAALEARLRYADDFLKRREGEIARRRYARGLVGGVILTAVALALIGGVGAAVITLWRGGAMPPDQADALRDVLVALGAGAAGACVSVLLRMHKMGNLPIEVADGGAARYRIVLGWFFAAAVVFLLKSGLLSVVFVIPEGRVESWFFWGSVGFLAGFNERWATNLISRRPEDVGSDAAPDAGTTGPRGR</sequence>
<feature type="transmembrane region" description="Helical" evidence="1">
    <location>
        <begin position="265"/>
        <end position="282"/>
    </location>
</feature>
<keyword evidence="1" id="KW-0472">Membrane</keyword>
<feature type="transmembrane region" description="Helical" evidence="1">
    <location>
        <begin position="234"/>
        <end position="259"/>
    </location>
</feature>
<dbReference type="RefSeq" id="WP_349428361.1">
    <property type="nucleotide sequence ID" value="NZ_CP151632.1"/>
</dbReference>
<feature type="transmembrane region" description="Helical" evidence="1">
    <location>
        <begin position="194"/>
        <end position="213"/>
    </location>
</feature>
<dbReference type="AlphaFoldDB" id="A0AAU6SAB3"/>